<dbReference type="InterPro" id="IPR050410">
    <property type="entry name" value="CCR4/nocturin_mRNA_transcr"/>
</dbReference>
<reference evidence="5 6" key="2">
    <citation type="submission" date="2019-01" db="EMBL/GenBank/DDBJ databases">
        <title>The decoding of complex shrimp genome reveals the adaptation for benthos swimmer, frequently molting mechanism and breeding impact on genome.</title>
        <authorList>
            <person name="Sun Y."/>
            <person name="Gao Y."/>
            <person name="Yu Y."/>
        </authorList>
    </citation>
    <scope>NUCLEOTIDE SEQUENCE [LARGE SCALE GENOMIC DNA]</scope>
    <source>
        <tissue evidence="5">Muscle</tissue>
    </source>
</reference>
<dbReference type="Pfam" id="PF03372">
    <property type="entry name" value="Exo_endo_phos"/>
    <property type="match status" value="1"/>
</dbReference>
<name>A0A3R7LYF5_PENVA</name>
<reference evidence="5 6" key="1">
    <citation type="submission" date="2018-04" db="EMBL/GenBank/DDBJ databases">
        <authorList>
            <person name="Zhang X."/>
            <person name="Yuan J."/>
            <person name="Li F."/>
            <person name="Xiang J."/>
        </authorList>
    </citation>
    <scope>NUCLEOTIDE SEQUENCE [LARGE SCALE GENOMIC DNA]</scope>
    <source>
        <tissue evidence="5">Muscle</tissue>
    </source>
</reference>
<dbReference type="PANTHER" id="PTHR12121:SF45">
    <property type="entry name" value="NOCTURNIN"/>
    <property type="match status" value="1"/>
</dbReference>
<dbReference type="InterPro" id="IPR036691">
    <property type="entry name" value="Endo/exonu/phosph_ase_sf"/>
</dbReference>
<dbReference type="GO" id="GO:0006139">
    <property type="term" value="P:nucleobase-containing compound metabolic process"/>
    <property type="evidence" value="ECO:0007669"/>
    <property type="project" value="UniProtKB-ARBA"/>
</dbReference>
<evidence type="ECO:0000256" key="2">
    <source>
        <dbReference type="ARBA" id="ARBA00022801"/>
    </source>
</evidence>
<comment type="caution">
    <text evidence="5">The sequence shown here is derived from an EMBL/GenBank/DDBJ whole genome shotgun (WGS) entry which is preliminary data.</text>
</comment>
<dbReference type="STRING" id="6689.A0A3R7LYF5"/>
<dbReference type="EMBL" id="QCYY01002737">
    <property type="protein sequence ID" value="ROT67929.1"/>
    <property type="molecule type" value="Genomic_DNA"/>
</dbReference>
<evidence type="ECO:0000256" key="3">
    <source>
        <dbReference type="ARBA" id="ARBA00023807"/>
    </source>
</evidence>
<organism evidence="5 6">
    <name type="scientific">Penaeus vannamei</name>
    <name type="common">Whiteleg shrimp</name>
    <name type="synonym">Litopenaeus vannamei</name>
    <dbReference type="NCBI Taxonomy" id="6689"/>
    <lineage>
        <taxon>Eukaryota</taxon>
        <taxon>Metazoa</taxon>
        <taxon>Ecdysozoa</taxon>
        <taxon>Arthropoda</taxon>
        <taxon>Crustacea</taxon>
        <taxon>Multicrustacea</taxon>
        <taxon>Malacostraca</taxon>
        <taxon>Eumalacostraca</taxon>
        <taxon>Eucarida</taxon>
        <taxon>Decapoda</taxon>
        <taxon>Dendrobranchiata</taxon>
        <taxon>Penaeoidea</taxon>
        <taxon>Penaeidae</taxon>
        <taxon>Penaeus</taxon>
    </lineage>
</organism>
<evidence type="ECO:0000313" key="5">
    <source>
        <dbReference type="EMBL" id="ROT67929.1"/>
    </source>
</evidence>
<sequence length="313" mass="35494">MQTQPHLFLDWRVHQCLLCFVHFRALGTHADNFVKCPSEALEWNTRRFRILEEIISYNPHIICLQEVDHYDLLERVLATQGYKGVFMPKPESPCLYLPNNNGPDGCALFWDTARFSLVAKETRVVEVWHVQSNQVAILLVLEDETTGREIAVLTTHLKARQGALLSTLRDEQGKDLLGFMDLHCGNRPTIVSGDFNAEPTEPVYSTMTHESTGLKSAYAFLNEGKEPAYSTWKVREEGDICHNIDYIFYTPNSLTPEGGIDVPTEKDLGPGRAPSLAYPSDHFSLICDFSLKPNNRSNFSDMVDKPMERDSDL</sequence>
<accession>A0A3R7LYF5</accession>
<evidence type="ECO:0000313" key="6">
    <source>
        <dbReference type="Proteomes" id="UP000283509"/>
    </source>
</evidence>
<dbReference type="GO" id="GO:0000175">
    <property type="term" value="F:3'-5'-RNA exonuclease activity"/>
    <property type="evidence" value="ECO:0007669"/>
    <property type="project" value="TreeGrafter"/>
</dbReference>
<keyword evidence="2" id="KW-0378">Hydrolase</keyword>
<dbReference type="AlphaFoldDB" id="A0A3R7LYF5"/>
<dbReference type="Proteomes" id="UP000283509">
    <property type="component" value="Unassembled WGS sequence"/>
</dbReference>
<evidence type="ECO:0000256" key="1">
    <source>
        <dbReference type="ARBA" id="ARBA00010774"/>
    </source>
</evidence>
<keyword evidence="6" id="KW-1185">Reference proteome</keyword>
<dbReference type="SUPFAM" id="SSF56219">
    <property type="entry name" value="DNase I-like"/>
    <property type="match status" value="1"/>
</dbReference>
<protein>
    <recommendedName>
        <fullName evidence="3">Nocturnin</fullName>
    </recommendedName>
</protein>
<proteinExistence type="inferred from homology"/>
<gene>
    <name evidence="5" type="ORF">C7M84_013965</name>
</gene>
<dbReference type="Gene3D" id="3.60.10.10">
    <property type="entry name" value="Endonuclease/exonuclease/phosphatase"/>
    <property type="match status" value="1"/>
</dbReference>
<comment type="similarity">
    <text evidence="1">Belongs to the CCR4/nocturin family.</text>
</comment>
<dbReference type="OrthoDB" id="276515at2759"/>
<dbReference type="InterPro" id="IPR005135">
    <property type="entry name" value="Endo/exonuclease/phosphatase"/>
</dbReference>
<feature type="domain" description="Endonuclease/exonuclease/phosphatase" evidence="4">
    <location>
        <begin position="37"/>
        <end position="282"/>
    </location>
</feature>
<evidence type="ECO:0000259" key="4">
    <source>
        <dbReference type="Pfam" id="PF03372"/>
    </source>
</evidence>
<dbReference type="PANTHER" id="PTHR12121">
    <property type="entry name" value="CARBON CATABOLITE REPRESSOR PROTEIN 4"/>
    <property type="match status" value="1"/>
</dbReference>